<evidence type="ECO:0000313" key="2">
    <source>
        <dbReference type="Proteomes" id="UP000481033"/>
    </source>
</evidence>
<accession>A0A6M0RMI7</accession>
<dbReference type="EMBL" id="QXHD01000004">
    <property type="protein sequence ID" value="NEZ57454.1"/>
    <property type="molecule type" value="Genomic_DNA"/>
</dbReference>
<sequence length="82" mass="9423">MKNIQMPVVVNLGKTSKKNIKKLEKGRGKLMDEVQEVLERTQYQLGDAAEDKILVPIVVVYKEKPKKIKTALDWFNKQAVLK</sequence>
<gene>
    <name evidence="1" type="ORF">DXZ20_17585</name>
</gene>
<dbReference type="RefSeq" id="WP_163665568.1">
    <property type="nucleotide sequence ID" value="NZ_QXHD01000004.1"/>
</dbReference>
<organism evidence="1 2">
    <name type="scientific">Adonisia turfae CCMR0081</name>
    <dbReference type="NCBI Taxonomy" id="2292702"/>
    <lineage>
        <taxon>Bacteria</taxon>
        <taxon>Bacillati</taxon>
        <taxon>Cyanobacteriota</taxon>
        <taxon>Adonisia</taxon>
        <taxon>Adonisia turfae</taxon>
    </lineage>
</organism>
<dbReference type="Proteomes" id="UP000481033">
    <property type="component" value="Unassembled WGS sequence"/>
</dbReference>
<reference evidence="1 2" key="1">
    <citation type="journal article" date="2020" name="Microb. Ecol.">
        <title>Ecogenomics of the Marine Benthic Filamentous Cyanobacterium Adonisia.</title>
        <authorList>
            <person name="Walter J.M."/>
            <person name="Coutinho F.H."/>
            <person name="Leomil L."/>
            <person name="Hargreaves P.I."/>
            <person name="Campeao M.E."/>
            <person name="Vieira V.V."/>
            <person name="Silva B.S."/>
            <person name="Fistarol G.O."/>
            <person name="Salomon P.S."/>
            <person name="Sawabe T."/>
            <person name="Mino S."/>
            <person name="Hosokawa M."/>
            <person name="Miyashita H."/>
            <person name="Maruyama F."/>
            <person name="van Verk M.C."/>
            <person name="Dutilh B.E."/>
            <person name="Thompson C.C."/>
            <person name="Thompson F.L."/>
        </authorList>
    </citation>
    <scope>NUCLEOTIDE SEQUENCE [LARGE SCALE GENOMIC DNA]</scope>
    <source>
        <strain evidence="1 2">CCMR0081</strain>
    </source>
</reference>
<protein>
    <submittedName>
        <fullName evidence="1">Uncharacterized protein</fullName>
    </submittedName>
</protein>
<dbReference type="Pfam" id="PF19702">
    <property type="entry name" value="DUF6200"/>
    <property type="match status" value="1"/>
</dbReference>
<dbReference type="AlphaFoldDB" id="A0A6M0RMI7"/>
<proteinExistence type="predicted"/>
<keyword evidence="2" id="KW-1185">Reference proteome</keyword>
<comment type="caution">
    <text evidence="1">The sequence shown here is derived from an EMBL/GenBank/DDBJ whole genome shotgun (WGS) entry which is preliminary data.</text>
</comment>
<dbReference type="InterPro" id="IPR045680">
    <property type="entry name" value="DUF6200"/>
</dbReference>
<evidence type="ECO:0000313" key="1">
    <source>
        <dbReference type="EMBL" id="NEZ57454.1"/>
    </source>
</evidence>
<name>A0A6M0RMI7_9CYAN</name>